<dbReference type="HOGENOM" id="CLU_1225493_0_0_1"/>
<dbReference type="RefSeq" id="XP_002484946.1">
    <property type="nucleotide sequence ID" value="XM_002484901.1"/>
</dbReference>
<reference evidence="5" key="1">
    <citation type="journal article" date="2015" name="Genome Announc.">
        <title>Genome sequence of the AIDS-associated pathogen Penicillium marneffei (ATCC18224) and its near taxonomic relative Talaromyces stipitatus (ATCC10500).</title>
        <authorList>
            <person name="Nierman W.C."/>
            <person name="Fedorova-Abrams N.D."/>
            <person name="Andrianopoulos A."/>
        </authorList>
    </citation>
    <scope>NUCLEOTIDE SEQUENCE [LARGE SCALE GENOMIC DNA]</scope>
    <source>
        <strain evidence="5">ATCC 10500 / CBS 375.48 / QM 6759 / NRRL 1006</strain>
    </source>
</reference>
<evidence type="ECO:0000313" key="5">
    <source>
        <dbReference type="Proteomes" id="UP000001745"/>
    </source>
</evidence>
<dbReference type="GeneID" id="8104135"/>
<dbReference type="PhylomeDB" id="B8ML78"/>
<sequence>MQILPMHWPDFWQKQSAAVEVQQGKAIADAAASTTTLQHFIWSALPDPVAVSGGQFLNVHHWKGKSLITEYIHTKKPDLWAKTTTILFPNYFENTLTNPHRHLSIKDSKGTYTLKFPHSPQTVMPHVAIGDTGKLVHLVLEAGPTYFTKTIAFWAQAPSEADKLAEIGSCMIAPPDKACNKASKMKLFPHCETHRIKLPRDILSVVKPRRLYPLLRLGAIAAQSSL</sequence>
<dbReference type="InterPro" id="IPR008030">
    <property type="entry name" value="NmrA-like"/>
</dbReference>
<dbReference type="Pfam" id="PF05368">
    <property type="entry name" value="NmrA"/>
    <property type="match status" value="1"/>
</dbReference>
<accession>B8ML78</accession>
<dbReference type="VEuPathDB" id="FungiDB:TSTA_044590"/>
<dbReference type="InterPro" id="IPR036291">
    <property type="entry name" value="NAD(P)-bd_dom_sf"/>
</dbReference>
<proteinExistence type="inferred from homology"/>
<dbReference type="Gene3D" id="3.40.50.720">
    <property type="entry name" value="NAD(P)-binding Rossmann-like Domain"/>
    <property type="match status" value="1"/>
</dbReference>
<organism evidence="4 5">
    <name type="scientific">Talaromyces stipitatus (strain ATCC 10500 / CBS 375.48 / QM 6759 / NRRL 1006)</name>
    <name type="common">Penicillium stipitatum</name>
    <dbReference type="NCBI Taxonomy" id="441959"/>
    <lineage>
        <taxon>Eukaryota</taxon>
        <taxon>Fungi</taxon>
        <taxon>Dikarya</taxon>
        <taxon>Ascomycota</taxon>
        <taxon>Pezizomycotina</taxon>
        <taxon>Eurotiomycetes</taxon>
        <taxon>Eurotiomycetidae</taxon>
        <taxon>Eurotiales</taxon>
        <taxon>Trichocomaceae</taxon>
        <taxon>Talaromyces</taxon>
        <taxon>Talaromyces sect. Talaromyces</taxon>
    </lineage>
</organism>
<dbReference type="InterPro" id="IPR051164">
    <property type="entry name" value="NmrA-like_oxidored"/>
</dbReference>
<protein>
    <submittedName>
        <fullName evidence="4">NmrA-like family protein</fullName>
    </submittedName>
</protein>
<dbReference type="STRING" id="441959.B8ML78"/>
<dbReference type="PANTHER" id="PTHR42748:SF31">
    <property type="entry name" value="NMRA-LIKE DOMAIN-CONTAINING PROTEIN-RELATED"/>
    <property type="match status" value="1"/>
</dbReference>
<keyword evidence="2" id="KW-0521">NADP</keyword>
<gene>
    <name evidence="4" type="ORF">TSTA_044590</name>
</gene>
<dbReference type="Gene3D" id="3.90.25.10">
    <property type="entry name" value="UDP-galactose 4-epimerase, domain 1"/>
    <property type="match status" value="1"/>
</dbReference>
<feature type="domain" description="NmrA-like" evidence="3">
    <location>
        <begin position="17"/>
        <end position="153"/>
    </location>
</feature>
<comment type="similarity">
    <text evidence="1">Belongs to the NmrA-type oxidoreductase family.</text>
</comment>
<dbReference type="EMBL" id="EQ962657">
    <property type="protein sequence ID" value="EED14993.1"/>
    <property type="molecule type" value="Genomic_DNA"/>
</dbReference>
<dbReference type="AlphaFoldDB" id="B8ML78"/>
<dbReference type="GO" id="GO:0005634">
    <property type="term" value="C:nucleus"/>
    <property type="evidence" value="ECO:0007669"/>
    <property type="project" value="TreeGrafter"/>
</dbReference>
<evidence type="ECO:0000259" key="3">
    <source>
        <dbReference type="Pfam" id="PF05368"/>
    </source>
</evidence>
<evidence type="ECO:0000313" key="4">
    <source>
        <dbReference type="EMBL" id="EED14993.1"/>
    </source>
</evidence>
<dbReference type="OrthoDB" id="3358371at2759"/>
<dbReference type="eggNOG" id="ENOG502SJR0">
    <property type="taxonomic scope" value="Eukaryota"/>
</dbReference>
<evidence type="ECO:0000256" key="1">
    <source>
        <dbReference type="ARBA" id="ARBA00006328"/>
    </source>
</evidence>
<dbReference type="PANTHER" id="PTHR42748">
    <property type="entry name" value="NITROGEN METABOLITE REPRESSION PROTEIN NMRA FAMILY MEMBER"/>
    <property type="match status" value="1"/>
</dbReference>
<keyword evidence="5" id="KW-1185">Reference proteome</keyword>
<dbReference type="Proteomes" id="UP000001745">
    <property type="component" value="Unassembled WGS sequence"/>
</dbReference>
<name>B8ML78_TALSN</name>
<evidence type="ECO:0000256" key="2">
    <source>
        <dbReference type="ARBA" id="ARBA00022857"/>
    </source>
</evidence>
<dbReference type="SUPFAM" id="SSF51735">
    <property type="entry name" value="NAD(P)-binding Rossmann-fold domains"/>
    <property type="match status" value="1"/>
</dbReference>
<dbReference type="InParanoid" id="B8ML78"/>